<dbReference type="InterPro" id="IPR010288">
    <property type="entry name" value="EcsB_ABC"/>
</dbReference>
<accession>A0ABV6LMA5</accession>
<evidence type="ECO:0000256" key="1">
    <source>
        <dbReference type="SAM" id="Phobius"/>
    </source>
</evidence>
<feature type="transmembrane region" description="Helical" evidence="1">
    <location>
        <begin position="137"/>
        <end position="157"/>
    </location>
</feature>
<feature type="transmembrane region" description="Helical" evidence="1">
    <location>
        <begin position="378"/>
        <end position="400"/>
    </location>
</feature>
<protein>
    <submittedName>
        <fullName evidence="2">ABC transporter permease</fullName>
    </submittedName>
</protein>
<feature type="transmembrane region" description="Helical" evidence="1">
    <location>
        <begin position="287"/>
        <end position="306"/>
    </location>
</feature>
<feature type="transmembrane region" description="Helical" evidence="1">
    <location>
        <begin position="104"/>
        <end position="125"/>
    </location>
</feature>
<feature type="transmembrane region" description="Helical" evidence="1">
    <location>
        <begin position="57"/>
        <end position="76"/>
    </location>
</feature>
<reference evidence="2 3" key="1">
    <citation type="submission" date="2024-09" db="EMBL/GenBank/DDBJ databases">
        <authorList>
            <person name="Sun Q."/>
            <person name="Mori K."/>
        </authorList>
    </citation>
    <scope>NUCLEOTIDE SEQUENCE [LARGE SCALE GENOMIC DNA]</scope>
    <source>
        <strain evidence="2 3">NCAIM B.02529</strain>
    </source>
</reference>
<feature type="transmembrane region" description="Helical" evidence="1">
    <location>
        <begin position="352"/>
        <end position="372"/>
    </location>
</feature>
<feature type="transmembrane region" description="Helical" evidence="1">
    <location>
        <begin position="25"/>
        <end position="45"/>
    </location>
</feature>
<feature type="transmembrane region" description="Helical" evidence="1">
    <location>
        <begin position="182"/>
        <end position="207"/>
    </location>
</feature>
<dbReference type="EMBL" id="JBHLTP010000004">
    <property type="protein sequence ID" value="MFC0523507.1"/>
    <property type="molecule type" value="Genomic_DNA"/>
</dbReference>
<keyword evidence="1" id="KW-0812">Transmembrane</keyword>
<dbReference type="Pfam" id="PF05975">
    <property type="entry name" value="EcsB"/>
    <property type="match status" value="1"/>
</dbReference>
<comment type="caution">
    <text evidence="2">The sequence shown here is derived from an EMBL/GenBank/DDBJ whole genome shotgun (WGS) entry which is preliminary data.</text>
</comment>
<evidence type="ECO:0000313" key="3">
    <source>
        <dbReference type="Proteomes" id="UP001589836"/>
    </source>
</evidence>
<feature type="transmembrane region" description="Helical" evidence="1">
    <location>
        <begin position="312"/>
        <end position="331"/>
    </location>
</feature>
<sequence>MINAKDLWKKRLGSHYKELNRYLRLMFNDHFSIALFFFLAGLSYVYQQWLQDLPDGFPTAVVLAVLFGLLLTYSPIRTMLKEPDLVFLLPAEFQLSPFFRNGLIYSYIMQMFPFLFVFVAAGPLYFTSFEERSISQYIVIGAVIVVLKAWNVLAHWWELNSRDGVSGWIDAGVRFLLNGLTIYFVVIGEAWLYAAITTVLLFGMMMYDYSLAKKRRGVAWDLLIVKEQARMQAFYRVANLFTDVPHLKQSIKKRHWLVRLLKQPVPFQQDKTFDYLYRITFIRSSDYLGLYLRLLVIAFALIYFLPNLWMQLGFSFLFLYMSGFQMVTIWHHHRQLDWLELYPVPFTYRKQALLKWLFQLMLCKTFVLGIAFLISGNFIGLALVWLGGGLFSYWMVYSYFVKRMTV</sequence>
<dbReference type="PIRSF" id="PIRSF037259">
    <property type="entry name" value="EcsB_ABC"/>
    <property type="match status" value="1"/>
</dbReference>
<keyword evidence="3" id="KW-1185">Reference proteome</keyword>
<name>A0ABV6LMA5_9BACI</name>
<keyword evidence="1" id="KW-1133">Transmembrane helix</keyword>
<evidence type="ECO:0000313" key="2">
    <source>
        <dbReference type="EMBL" id="MFC0523507.1"/>
    </source>
</evidence>
<keyword evidence="1" id="KW-0472">Membrane</keyword>
<gene>
    <name evidence="2" type="ORF">ACFFGV_07900</name>
</gene>
<dbReference type="RefSeq" id="WP_377346368.1">
    <property type="nucleotide sequence ID" value="NZ_JBHLTP010000004.1"/>
</dbReference>
<dbReference type="Proteomes" id="UP001589836">
    <property type="component" value="Unassembled WGS sequence"/>
</dbReference>
<proteinExistence type="predicted"/>
<organism evidence="2 3">
    <name type="scientific">Pontibacillus salicampi</name>
    <dbReference type="NCBI Taxonomy" id="1449801"/>
    <lineage>
        <taxon>Bacteria</taxon>
        <taxon>Bacillati</taxon>
        <taxon>Bacillota</taxon>
        <taxon>Bacilli</taxon>
        <taxon>Bacillales</taxon>
        <taxon>Bacillaceae</taxon>
        <taxon>Pontibacillus</taxon>
    </lineage>
</organism>